<accession>A0A8H6CAI4</accession>
<evidence type="ECO:0000256" key="1">
    <source>
        <dbReference type="SAM" id="MobiDB-lite"/>
    </source>
</evidence>
<feature type="compositionally biased region" description="Low complexity" evidence="1">
    <location>
        <begin position="47"/>
        <end position="63"/>
    </location>
</feature>
<feature type="region of interest" description="Disordered" evidence="1">
    <location>
        <begin position="151"/>
        <end position="304"/>
    </location>
</feature>
<keyword evidence="3" id="KW-1185">Reference proteome</keyword>
<dbReference type="AlphaFoldDB" id="A0A8H6CAI4"/>
<dbReference type="Proteomes" id="UP000593566">
    <property type="component" value="Unassembled WGS sequence"/>
</dbReference>
<feature type="compositionally biased region" description="Polar residues" evidence="1">
    <location>
        <begin position="183"/>
        <end position="196"/>
    </location>
</feature>
<feature type="compositionally biased region" description="Acidic residues" evidence="1">
    <location>
        <begin position="212"/>
        <end position="228"/>
    </location>
</feature>
<reference evidence="2 3" key="1">
    <citation type="journal article" date="2020" name="Genomics">
        <title>Complete, high-quality genomes from long-read metagenomic sequencing of two wolf lichen thalli reveals enigmatic genome architecture.</title>
        <authorList>
            <person name="McKenzie S.K."/>
            <person name="Walston R.F."/>
            <person name="Allen J.L."/>
        </authorList>
    </citation>
    <scope>NUCLEOTIDE SEQUENCE [LARGE SCALE GENOMIC DNA]</scope>
    <source>
        <strain evidence="2">WasteWater1</strain>
    </source>
</reference>
<organism evidence="2 3">
    <name type="scientific">Letharia lupina</name>
    <dbReference type="NCBI Taxonomy" id="560253"/>
    <lineage>
        <taxon>Eukaryota</taxon>
        <taxon>Fungi</taxon>
        <taxon>Dikarya</taxon>
        <taxon>Ascomycota</taxon>
        <taxon>Pezizomycotina</taxon>
        <taxon>Lecanoromycetes</taxon>
        <taxon>OSLEUM clade</taxon>
        <taxon>Lecanoromycetidae</taxon>
        <taxon>Lecanorales</taxon>
        <taxon>Lecanorineae</taxon>
        <taxon>Parmeliaceae</taxon>
        <taxon>Letharia</taxon>
    </lineage>
</organism>
<feature type="compositionally biased region" description="Acidic residues" evidence="1">
    <location>
        <begin position="295"/>
        <end position="304"/>
    </location>
</feature>
<sequence>MQLPSREQLGSIRYHQQRLHGTGVSPQAATSDTLPATPKKVPPTPNNTPASTPATSATNSPATIVSDSTKKTKKTRKMARQHAARPEKRHLVRWTDEMDKKLLLAMQYQCNLAGLAVPWTGIGSIMGEGITGGAVIQHLAKLRIRMVTQGLSVPPPLRRGGGGSRISTSASSGSKAKATPTKNGNAQPTPNSTKSTLAKPKKAGMKAAPGSDESEEEEGSWNNEDSDEEYGKPRAKRVKSDTKGPMQRKMKTEDSDEEEDTPPRAPKRKHQSSKSSSHDLSAYGTTDINGKPIDDYSDVEDDTKDDIVAAGAPWLALEDDYVSHPETGKKTPYKKNSLVVSLPTTPYKTSAVGAIKKEDTGDMSDDEIDEGSDDEIDEGSDDEVVGGRVENYADGPRTFSNQDMDHEFSNSPYNQNFEDLAAAQMEPASGTTNHIGMYKNLYHGRPQVMPSNGDSYQDRQAFVDAYNNDYNDPSVFQASAGMFENDGLGQTQGMEQSEGFGSSDGGNFALDQISTNFNQQSAGGFGDMNSGFVGAFDNNGGVDTDSFGNGAMSNGIVQPDAFAYQTGNGYGASSNASFGNRVGGLHLSNGHSHSQNIPYAIQTSWPSNYSSAGASNGTSVNQTPAGTSAGVDVGTGYFSNGHFDLGSFDDTSTDFSANDGAAGLFNAGHFDGNFVGDGIFGNDPYSN</sequence>
<feature type="compositionally biased region" description="Acidic residues" evidence="1">
    <location>
        <begin position="361"/>
        <end position="384"/>
    </location>
</feature>
<gene>
    <name evidence="2" type="ORF">HO133_003772</name>
</gene>
<dbReference type="GeneID" id="59332183"/>
<evidence type="ECO:0000313" key="2">
    <source>
        <dbReference type="EMBL" id="KAF6219947.1"/>
    </source>
</evidence>
<name>A0A8H6CAI4_9LECA</name>
<comment type="caution">
    <text evidence="2">The sequence shown here is derived from an EMBL/GenBank/DDBJ whole genome shotgun (WGS) entry which is preliminary data.</text>
</comment>
<feature type="region of interest" description="Disordered" evidence="1">
    <location>
        <begin position="356"/>
        <end position="389"/>
    </location>
</feature>
<feature type="compositionally biased region" description="Low complexity" evidence="1">
    <location>
        <begin position="165"/>
        <end position="182"/>
    </location>
</feature>
<proteinExistence type="predicted"/>
<evidence type="ECO:0008006" key="4">
    <source>
        <dbReference type="Google" id="ProtNLM"/>
    </source>
</evidence>
<dbReference type="RefSeq" id="XP_037149382.1">
    <property type="nucleotide sequence ID" value="XM_037294694.1"/>
</dbReference>
<feature type="region of interest" description="Disordered" evidence="1">
    <location>
        <begin position="1"/>
        <end position="89"/>
    </location>
</feature>
<feature type="compositionally biased region" description="Basic residues" evidence="1">
    <location>
        <begin position="71"/>
        <end position="89"/>
    </location>
</feature>
<feature type="compositionally biased region" description="Polar residues" evidence="1">
    <location>
        <begin position="24"/>
        <end position="34"/>
    </location>
</feature>
<protein>
    <recommendedName>
        <fullName evidence="4">Myb-like domain-containing protein</fullName>
    </recommendedName>
</protein>
<dbReference type="EMBL" id="JACCJB010000018">
    <property type="protein sequence ID" value="KAF6219947.1"/>
    <property type="molecule type" value="Genomic_DNA"/>
</dbReference>
<evidence type="ECO:0000313" key="3">
    <source>
        <dbReference type="Proteomes" id="UP000593566"/>
    </source>
</evidence>